<keyword evidence="2" id="KW-0547">Nucleotide-binding</keyword>
<dbReference type="PANTHER" id="PTHR44329">
    <property type="entry name" value="SERINE/THREONINE-PROTEIN KINASE TNNI3K-RELATED"/>
    <property type="match status" value="1"/>
</dbReference>
<evidence type="ECO:0000313" key="8">
    <source>
        <dbReference type="Proteomes" id="UP000738325"/>
    </source>
</evidence>
<dbReference type="InterPro" id="IPR011009">
    <property type="entry name" value="Kinase-like_dom_sf"/>
</dbReference>
<dbReference type="AlphaFoldDB" id="A0A9P6RY72"/>
<keyword evidence="8" id="KW-1185">Reference proteome</keyword>
<dbReference type="Pfam" id="PF07714">
    <property type="entry name" value="PK_Tyr_Ser-Thr"/>
    <property type="match status" value="1"/>
</dbReference>
<evidence type="ECO:0000259" key="6">
    <source>
        <dbReference type="PROSITE" id="PS50011"/>
    </source>
</evidence>
<feature type="non-terminal residue" evidence="7">
    <location>
        <position position="481"/>
    </location>
</feature>
<dbReference type="PROSITE" id="PS50011">
    <property type="entry name" value="PROTEIN_KINASE_DOM"/>
    <property type="match status" value="1"/>
</dbReference>
<dbReference type="EMBL" id="JAAAIP010000021">
    <property type="protein sequence ID" value="KAG0329169.1"/>
    <property type="molecule type" value="Genomic_DNA"/>
</dbReference>
<evidence type="ECO:0000313" key="7">
    <source>
        <dbReference type="EMBL" id="KAG0329169.1"/>
    </source>
</evidence>
<keyword evidence="3" id="KW-0418">Kinase</keyword>
<dbReference type="PANTHER" id="PTHR44329:SF288">
    <property type="entry name" value="MITOGEN-ACTIVATED PROTEIN KINASE KINASE KINASE 20"/>
    <property type="match status" value="1"/>
</dbReference>
<dbReference type="PRINTS" id="PR00109">
    <property type="entry name" value="TYRKINASE"/>
</dbReference>
<keyword evidence="1" id="KW-0808">Transferase</keyword>
<proteinExistence type="predicted"/>
<dbReference type="OrthoDB" id="6718656at2759"/>
<feature type="region of interest" description="Disordered" evidence="5">
    <location>
        <begin position="305"/>
        <end position="431"/>
    </location>
</feature>
<evidence type="ECO:0000256" key="1">
    <source>
        <dbReference type="ARBA" id="ARBA00022679"/>
    </source>
</evidence>
<protein>
    <recommendedName>
        <fullName evidence="6">Protein kinase domain-containing protein</fullName>
    </recommendedName>
</protein>
<evidence type="ECO:0000256" key="4">
    <source>
        <dbReference type="ARBA" id="ARBA00022840"/>
    </source>
</evidence>
<comment type="caution">
    <text evidence="7">The sequence shown here is derived from an EMBL/GenBank/DDBJ whole genome shotgun (WGS) entry which is preliminary data.</text>
</comment>
<feature type="compositionally biased region" description="Polar residues" evidence="5">
    <location>
        <begin position="339"/>
        <end position="349"/>
    </location>
</feature>
<dbReference type="Proteomes" id="UP000738325">
    <property type="component" value="Unassembled WGS sequence"/>
</dbReference>
<dbReference type="InterPro" id="IPR000719">
    <property type="entry name" value="Prot_kinase_dom"/>
</dbReference>
<evidence type="ECO:0000256" key="2">
    <source>
        <dbReference type="ARBA" id="ARBA00022741"/>
    </source>
</evidence>
<reference evidence="7" key="1">
    <citation type="journal article" date="2020" name="Fungal Divers.">
        <title>Resolving the Mortierellaceae phylogeny through synthesis of multi-gene phylogenetics and phylogenomics.</title>
        <authorList>
            <person name="Vandepol N."/>
            <person name="Liber J."/>
            <person name="Desiro A."/>
            <person name="Na H."/>
            <person name="Kennedy M."/>
            <person name="Barry K."/>
            <person name="Grigoriev I.V."/>
            <person name="Miller A.N."/>
            <person name="O'Donnell K."/>
            <person name="Stajich J.E."/>
            <person name="Bonito G."/>
        </authorList>
    </citation>
    <scope>NUCLEOTIDE SEQUENCE</scope>
    <source>
        <strain evidence="7">REB-010B</strain>
    </source>
</reference>
<dbReference type="Gene3D" id="1.10.510.10">
    <property type="entry name" value="Transferase(Phosphotransferase) domain 1"/>
    <property type="match status" value="1"/>
</dbReference>
<evidence type="ECO:0000256" key="3">
    <source>
        <dbReference type="ARBA" id="ARBA00022777"/>
    </source>
</evidence>
<feature type="compositionally biased region" description="Low complexity" evidence="5">
    <location>
        <begin position="351"/>
        <end position="375"/>
    </location>
</feature>
<dbReference type="GO" id="GO:0004674">
    <property type="term" value="F:protein serine/threonine kinase activity"/>
    <property type="evidence" value="ECO:0007669"/>
    <property type="project" value="TreeGrafter"/>
</dbReference>
<dbReference type="InterPro" id="IPR051681">
    <property type="entry name" value="Ser/Thr_Kinases-Pseudokinases"/>
</dbReference>
<organism evidence="7 8">
    <name type="scientific">Dissophora globulifera</name>
    <dbReference type="NCBI Taxonomy" id="979702"/>
    <lineage>
        <taxon>Eukaryota</taxon>
        <taxon>Fungi</taxon>
        <taxon>Fungi incertae sedis</taxon>
        <taxon>Mucoromycota</taxon>
        <taxon>Mortierellomycotina</taxon>
        <taxon>Mortierellomycetes</taxon>
        <taxon>Mortierellales</taxon>
        <taxon>Mortierellaceae</taxon>
        <taxon>Dissophora</taxon>
    </lineage>
</organism>
<feature type="domain" description="Protein kinase" evidence="6">
    <location>
        <begin position="44"/>
        <end position="297"/>
    </location>
</feature>
<name>A0A9P6RY72_9FUNG</name>
<sequence>MANDRTNNDRTQSAQVKKNTRAEEWLRNAVKDKHVRMIPFSEISKVKYNVAKGGSGTIHLGAWRNMHIAIKEQHNTNDLIKELKMHKQVHDSNYIVKFFGITKHPLTHDTCIVMQFAENGCLQDYLENQNVSITWLTKYRLAWEISSGLDFIHRENIFHTDLHSRNILIDTNGKALITDFGLSKSVNKTIYTTKAGLFGVVPYVAPERMQNPTYTYNAKCDVYSLGVIFWELSSCVIPFELQLQDVMLAVNIIAGVREKTVPGTAVEYEMLYRRCWDGLPQNRPSMDIVLSELVELLAAEQCNPRSAAARPVSPRPPRPLSSESMVAPSSIFPYDNDAAIQSSPENSTPMRPASPSSQRPGRPAPGGAAAPSAQAVRQDRGGVRVSFIGDQPPKDAKVTDLGKGANNNGPESPNGRATPTLGPDASAAKAPGDAVVEKAGDRIPSTPQLLPPLPSFKALALTTPPNDISIPAAATINQNNS</sequence>
<dbReference type="SUPFAM" id="SSF56112">
    <property type="entry name" value="Protein kinase-like (PK-like)"/>
    <property type="match status" value="1"/>
</dbReference>
<gene>
    <name evidence="7" type="ORF">BGZ99_003320</name>
</gene>
<feature type="region of interest" description="Disordered" evidence="5">
    <location>
        <begin position="1"/>
        <end position="20"/>
    </location>
</feature>
<dbReference type="InterPro" id="IPR001245">
    <property type="entry name" value="Ser-Thr/Tyr_kinase_cat_dom"/>
</dbReference>
<keyword evidence="4" id="KW-0067">ATP-binding</keyword>
<dbReference type="GO" id="GO:0005524">
    <property type="term" value="F:ATP binding"/>
    <property type="evidence" value="ECO:0007669"/>
    <property type="project" value="UniProtKB-KW"/>
</dbReference>
<feature type="compositionally biased region" description="Polar residues" evidence="5">
    <location>
        <begin position="405"/>
        <end position="417"/>
    </location>
</feature>
<accession>A0A9P6RY72</accession>
<evidence type="ECO:0000256" key="5">
    <source>
        <dbReference type="SAM" id="MobiDB-lite"/>
    </source>
</evidence>